<dbReference type="EMBL" id="UOEW01000212">
    <property type="protein sequence ID" value="VAW38795.1"/>
    <property type="molecule type" value="Genomic_DNA"/>
</dbReference>
<dbReference type="UniPathway" id="UPA00135">
    <property type="reaction ID" value="UER00197"/>
</dbReference>
<evidence type="ECO:0000256" key="8">
    <source>
        <dbReference type="ARBA" id="ARBA00022898"/>
    </source>
</evidence>
<dbReference type="InterPro" id="IPR015421">
    <property type="entry name" value="PyrdxlP-dep_Trfase_major"/>
</dbReference>
<name>A0A3B0V5F9_9ZZZZ</name>
<evidence type="ECO:0000313" key="13">
    <source>
        <dbReference type="EMBL" id="VAW38795.1"/>
    </source>
</evidence>
<evidence type="ECO:0000256" key="2">
    <source>
        <dbReference type="ARBA" id="ARBA00005099"/>
    </source>
</evidence>
<dbReference type="SUPFAM" id="SSF53383">
    <property type="entry name" value="PLP-dependent transferases"/>
    <property type="match status" value="1"/>
</dbReference>
<reference evidence="13" key="1">
    <citation type="submission" date="2018-06" db="EMBL/GenBank/DDBJ databases">
        <authorList>
            <person name="Zhirakovskaya E."/>
        </authorList>
    </citation>
    <scope>NUCLEOTIDE SEQUENCE</scope>
</reference>
<dbReference type="EC" id="2.6.1.52" evidence="4"/>
<dbReference type="Pfam" id="PF00266">
    <property type="entry name" value="Aminotran_5"/>
    <property type="match status" value="1"/>
</dbReference>
<evidence type="ECO:0000256" key="1">
    <source>
        <dbReference type="ARBA" id="ARBA00001933"/>
    </source>
</evidence>
<comment type="similarity">
    <text evidence="3">Belongs to the class-V pyridoxal-phosphate-dependent aminotransferase family. SerC subfamily.</text>
</comment>
<evidence type="ECO:0000259" key="12">
    <source>
        <dbReference type="Pfam" id="PF00266"/>
    </source>
</evidence>
<dbReference type="Gene3D" id="3.90.1150.10">
    <property type="entry name" value="Aspartate Aminotransferase, domain 1"/>
    <property type="match status" value="1"/>
</dbReference>
<evidence type="ECO:0000256" key="3">
    <source>
        <dbReference type="ARBA" id="ARBA00006904"/>
    </source>
</evidence>
<gene>
    <name evidence="13" type="ORF">MNBD_GAMMA01-2281</name>
</gene>
<feature type="domain" description="Aminotransferase class V" evidence="12">
    <location>
        <begin position="8"/>
        <end position="358"/>
    </location>
</feature>
<dbReference type="PANTHER" id="PTHR43247:SF1">
    <property type="entry name" value="PHOSPHOSERINE AMINOTRANSFERASE"/>
    <property type="match status" value="1"/>
</dbReference>
<keyword evidence="9" id="KW-0718">Serine biosynthesis</keyword>
<keyword evidence="7 13" id="KW-0808">Transferase</keyword>
<keyword evidence="5 13" id="KW-0032">Aminotransferase</keyword>
<dbReference type="Gene3D" id="3.40.640.10">
    <property type="entry name" value="Type I PLP-dependent aspartate aminotransferase-like (Major domain)"/>
    <property type="match status" value="1"/>
</dbReference>
<dbReference type="InterPro" id="IPR015424">
    <property type="entry name" value="PyrdxlP-dep_Trfase"/>
</dbReference>
<dbReference type="FunFam" id="3.90.1150.10:FF:000006">
    <property type="entry name" value="Phosphoserine aminotransferase"/>
    <property type="match status" value="1"/>
</dbReference>
<evidence type="ECO:0000256" key="7">
    <source>
        <dbReference type="ARBA" id="ARBA00022679"/>
    </source>
</evidence>
<evidence type="ECO:0000256" key="5">
    <source>
        <dbReference type="ARBA" id="ARBA00022576"/>
    </source>
</evidence>
<dbReference type="GO" id="GO:0005737">
    <property type="term" value="C:cytoplasm"/>
    <property type="evidence" value="ECO:0007669"/>
    <property type="project" value="TreeGrafter"/>
</dbReference>
<comment type="catalytic activity">
    <reaction evidence="10">
        <text>4-(phosphooxy)-L-threonine + 2-oxoglutarate = (R)-3-hydroxy-2-oxo-4-phosphooxybutanoate + L-glutamate</text>
        <dbReference type="Rhea" id="RHEA:16573"/>
        <dbReference type="ChEBI" id="CHEBI:16810"/>
        <dbReference type="ChEBI" id="CHEBI:29985"/>
        <dbReference type="ChEBI" id="CHEBI:58452"/>
        <dbReference type="ChEBI" id="CHEBI:58538"/>
        <dbReference type="EC" id="2.6.1.52"/>
    </reaction>
</comment>
<accession>A0A3B0V5F9</accession>
<proteinExistence type="inferred from homology"/>
<dbReference type="InterPro" id="IPR000192">
    <property type="entry name" value="Aminotrans_V_dom"/>
</dbReference>
<dbReference type="GO" id="GO:0004648">
    <property type="term" value="F:O-phospho-L-serine:2-oxoglutarate aminotransferase activity"/>
    <property type="evidence" value="ECO:0007669"/>
    <property type="project" value="UniProtKB-EC"/>
</dbReference>
<evidence type="ECO:0000256" key="4">
    <source>
        <dbReference type="ARBA" id="ARBA00013030"/>
    </source>
</evidence>
<dbReference type="InterPro" id="IPR015422">
    <property type="entry name" value="PyrdxlP-dep_Trfase_small"/>
</dbReference>
<dbReference type="GO" id="GO:0030170">
    <property type="term" value="F:pyridoxal phosphate binding"/>
    <property type="evidence" value="ECO:0007669"/>
    <property type="project" value="TreeGrafter"/>
</dbReference>
<dbReference type="NCBIfam" id="NF003764">
    <property type="entry name" value="PRK05355.1"/>
    <property type="match status" value="1"/>
</dbReference>
<dbReference type="PIRSF" id="PIRSF000525">
    <property type="entry name" value="SerC"/>
    <property type="match status" value="1"/>
</dbReference>
<evidence type="ECO:0000256" key="11">
    <source>
        <dbReference type="ARBA" id="ARBA00049007"/>
    </source>
</evidence>
<dbReference type="PANTHER" id="PTHR43247">
    <property type="entry name" value="PHOSPHOSERINE AMINOTRANSFERASE"/>
    <property type="match status" value="1"/>
</dbReference>
<comment type="catalytic activity">
    <reaction evidence="11">
        <text>O-phospho-L-serine + 2-oxoglutarate = 3-phosphooxypyruvate + L-glutamate</text>
        <dbReference type="Rhea" id="RHEA:14329"/>
        <dbReference type="ChEBI" id="CHEBI:16810"/>
        <dbReference type="ChEBI" id="CHEBI:18110"/>
        <dbReference type="ChEBI" id="CHEBI:29985"/>
        <dbReference type="ChEBI" id="CHEBI:57524"/>
        <dbReference type="EC" id="2.6.1.52"/>
    </reaction>
</comment>
<dbReference type="HAMAP" id="MF_00160">
    <property type="entry name" value="SerC_aminotrans_5"/>
    <property type="match status" value="1"/>
</dbReference>
<organism evidence="13">
    <name type="scientific">hydrothermal vent metagenome</name>
    <dbReference type="NCBI Taxonomy" id="652676"/>
    <lineage>
        <taxon>unclassified sequences</taxon>
        <taxon>metagenomes</taxon>
        <taxon>ecological metagenomes</taxon>
    </lineage>
</organism>
<evidence type="ECO:0000256" key="10">
    <source>
        <dbReference type="ARBA" id="ARBA00047630"/>
    </source>
</evidence>
<evidence type="ECO:0000256" key="9">
    <source>
        <dbReference type="ARBA" id="ARBA00023299"/>
    </source>
</evidence>
<protein>
    <recommendedName>
        <fullName evidence="4">phosphoserine transaminase</fullName>
        <ecNumber evidence="4">2.6.1.52</ecNumber>
    </recommendedName>
</protein>
<sequence length="370" mass="41948">MTTNNNKIYNFAPGPAMLPDSVKKQIIADIPNWRGTGSSIMEVSHRGAEFRNMVKETELLIREILNISDEYYILMTPGGARLQYSMMPMNFSSLTGKTMYFVHGHWGKSAIVEAQKFCNARPLVAYKADEIYTAVPKYDMSQLDNSFDYFHYTTNETLEGVEWHDIPPNNDIPMFCDMTSNLMTKPIDVSRYSLIYASAQKNLGIAGITLVIIKKSMLDQTPSNSLPRNLPLMLDYRTYSKHDSLWNTPPTFSWYVLNLMLNWIKNTGGLTAIEIRNNEKASKLYNYIDSSSFYHNNVKIENRSKVNVTFLLADETLNTSFLQQADAIGLKAIKGHRAVGGMRASIYNAMPIAGVNTLIEFMQNFENNNG</sequence>
<dbReference type="GO" id="GO:0006564">
    <property type="term" value="P:L-serine biosynthetic process"/>
    <property type="evidence" value="ECO:0007669"/>
    <property type="project" value="UniProtKB-KW"/>
</dbReference>
<keyword evidence="8" id="KW-0663">Pyridoxal phosphate</keyword>
<evidence type="ECO:0000256" key="6">
    <source>
        <dbReference type="ARBA" id="ARBA00022605"/>
    </source>
</evidence>
<comment type="cofactor">
    <cofactor evidence="1">
        <name>pyridoxal 5'-phosphate</name>
        <dbReference type="ChEBI" id="CHEBI:597326"/>
    </cofactor>
</comment>
<comment type="pathway">
    <text evidence="2">Amino-acid biosynthesis; L-serine biosynthesis; L-serine from 3-phospho-D-glycerate: step 2/3.</text>
</comment>
<dbReference type="AlphaFoldDB" id="A0A3B0V5F9"/>
<keyword evidence="6" id="KW-0028">Amino-acid biosynthesis</keyword>
<dbReference type="InterPro" id="IPR022278">
    <property type="entry name" value="Pser_aminoTfrase"/>
</dbReference>
<dbReference type="FunFam" id="3.40.640.10:FF:000010">
    <property type="entry name" value="Phosphoserine aminotransferase"/>
    <property type="match status" value="1"/>
</dbReference>